<dbReference type="Gene3D" id="3.10.290.10">
    <property type="entry name" value="RNA-binding S4 domain"/>
    <property type="match status" value="1"/>
</dbReference>
<dbReference type="PANTHER" id="PTHR11831:SF4">
    <property type="entry name" value="SMALL RIBOSOMAL SUBUNIT PROTEIN US4M"/>
    <property type="match status" value="1"/>
</dbReference>
<dbReference type="EMBL" id="BAAFGK010000004">
    <property type="protein sequence ID" value="GAB0057994.1"/>
    <property type="molecule type" value="Genomic_DNA"/>
</dbReference>
<reference evidence="11 12" key="2">
    <citation type="submission" date="2024-09" db="EMBL/GenBank/DDBJ databases">
        <title>Draft genome sequence of Candidatus Magnetaquicoccaceae bacterium FCR-1.</title>
        <authorList>
            <person name="Shimoshige H."/>
            <person name="Shimamura S."/>
            <person name="Taoka A."/>
            <person name="Kobayashi H."/>
            <person name="Maekawa T."/>
        </authorList>
    </citation>
    <scope>NUCLEOTIDE SEQUENCE [LARGE SCALE GENOMIC DNA]</scope>
    <source>
        <strain evidence="11 12">FCR-1</strain>
    </source>
</reference>
<dbReference type="SUPFAM" id="SSF55174">
    <property type="entry name" value="Alpha-L RNA-binding motif"/>
    <property type="match status" value="1"/>
</dbReference>
<dbReference type="CDD" id="cd00165">
    <property type="entry name" value="S4"/>
    <property type="match status" value="1"/>
</dbReference>
<protein>
    <recommendedName>
        <fullName evidence="6 7">Small ribosomal subunit protein uS4</fullName>
    </recommendedName>
</protein>
<gene>
    <name evidence="7 11" type="primary">rpsD</name>
    <name evidence="11" type="ORF">SIID45300_02329</name>
</gene>
<dbReference type="Pfam" id="PF00163">
    <property type="entry name" value="Ribosomal_S4"/>
    <property type="match status" value="1"/>
</dbReference>
<evidence type="ECO:0000313" key="11">
    <source>
        <dbReference type="EMBL" id="GAB0057994.1"/>
    </source>
</evidence>
<name>A0ABQ0CAT1_9PROT</name>
<feature type="domain" description="RNA-binding S4" evidence="9">
    <location>
        <begin position="98"/>
        <end position="156"/>
    </location>
</feature>
<dbReference type="InterPro" id="IPR001912">
    <property type="entry name" value="Ribosomal_uS4_N"/>
</dbReference>
<dbReference type="HAMAP" id="MF_01306_B">
    <property type="entry name" value="Ribosomal_uS4_B"/>
    <property type="match status" value="1"/>
</dbReference>
<evidence type="ECO:0000256" key="7">
    <source>
        <dbReference type="HAMAP-Rule" id="MF_01306"/>
    </source>
</evidence>
<evidence type="ECO:0000256" key="5">
    <source>
        <dbReference type="ARBA" id="ARBA00023274"/>
    </source>
</evidence>
<comment type="function">
    <text evidence="7">One of the primary rRNA binding proteins, it binds directly to 16S rRNA where it nucleates assembly of the body of the 30S subunit.</text>
</comment>
<comment type="subunit">
    <text evidence="7">Part of the 30S ribosomal subunit. Contacts protein S5. The interaction surface between S4 and S5 is involved in control of translational fidelity.</text>
</comment>
<dbReference type="InterPro" id="IPR018079">
    <property type="entry name" value="Ribosomal_uS4_CS"/>
</dbReference>
<dbReference type="PROSITE" id="PS00632">
    <property type="entry name" value="RIBOSOMAL_S4"/>
    <property type="match status" value="1"/>
</dbReference>
<dbReference type="PANTHER" id="PTHR11831">
    <property type="entry name" value="30S 40S RIBOSOMAL PROTEIN"/>
    <property type="match status" value="1"/>
</dbReference>
<dbReference type="InterPro" id="IPR036986">
    <property type="entry name" value="S4_RNA-bd_sf"/>
</dbReference>
<evidence type="ECO:0000259" key="10">
    <source>
        <dbReference type="SMART" id="SM01390"/>
    </source>
</evidence>
<keyword evidence="4 7" id="KW-0689">Ribosomal protein</keyword>
<evidence type="ECO:0000256" key="6">
    <source>
        <dbReference type="ARBA" id="ARBA00035254"/>
    </source>
</evidence>
<dbReference type="InterPro" id="IPR002942">
    <property type="entry name" value="S4_RNA-bd"/>
</dbReference>
<keyword evidence="5 7" id="KW-0687">Ribonucleoprotein</keyword>
<dbReference type="SMART" id="SM01390">
    <property type="entry name" value="Ribosomal_S4"/>
    <property type="match status" value="1"/>
</dbReference>
<dbReference type="SMART" id="SM00363">
    <property type="entry name" value="S4"/>
    <property type="match status" value="1"/>
</dbReference>
<dbReference type="Proteomes" id="UP001628193">
    <property type="component" value="Unassembled WGS sequence"/>
</dbReference>
<keyword evidence="3 7" id="KW-0694">RNA-binding</keyword>
<comment type="function">
    <text evidence="7">With S5 and S12 plays an important role in translational accuracy.</text>
</comment>
<dbReference type="NCBIfam" id="NF003717">
    <property type="entry name" value="PRK05327.1"/>
    <property type="match status" value="1"/>
</dbReference>
<evidence type="ECO:0000313" key="12">
    <source>
        <dbReference type="Proteomes" id="UP001628193"/>
    </source>
</evidence>
<keyword evidence="12" id="KW-1185">Reference proteome</keyword>
<evidence type="ECO:0000256" key="8">
    <source>
        <dbReference type="RuleBase" id="RU003699"/>
    </source>
</evidence>
<dbReference type="Pfam" id="PF01479">
    <property type="entry name" value="S4"/>
    <property type="match status" value="1"/>
</dbReference>
<organism evidence="11 12">
    <name type="scientific">Candidatus Magnetaquiglobus chichijimensis</name>
    <dbReference type="NCBI Taxonomy" id="3141448"/>
    <lineage>
        <taxon>Bacteria</taxon>
        <taxon>Pseudomonadati</taxon>
        <taxon>Pseudomonadota</taxon>
        <taxon>Magnetococcia</taxon>
        <taxon>Magnetococcales</taxon>
        <taxon>Candidatus Magnetaquicoccaceae</taxon>
        <taxon>Candidatus Magnetaquiglobus</taxon>
    </lineage>
</organism>
<keyword evidence="2 7" id="KW-0699">rRNA-binding</keyword>
<evidence type="ECO:0000256" key="2">
    <source>
        <dbReference type="ARBA" id="ARBA00022730"/>
    </source>
</evidence>
<reference evidence="11 12" key="1">
    <citation type="submission" date="2024-05" db="EMBL/GenBank/DDBJ databases">
        <authorList>
            <consortium name="Candidatus Magnetaquicoccaceae bacterium FCR-1 genome sequencing consortium"/>
            <person name="Shimoshige H."/>
            <person name="Shimamura S."/>
            <person name="Taoka A."/>
            <person name="Kobayashi H."/>
            <person name="Maekawa T."/>
        </authorList>
    </citation>
    <scope>NUCLEOTIDE SEQUENCE [LARGE SCALE GENOMIC DNA]</scope>
    <source>
        <strain evidence="11 12">FCR-1</strain>
    </source>
</reference>
<dbReference type="GO" id="GO:0005840">
    <property type="term" value="C:ribosome"/>
    <property type="evidence" value="ECO:0007669"/>
    <property type="project" value="UniProtKB-KW"/>
</dbReference>
<dbReference type="Gene3D" id="1.10.1050.10">
    <property type="entry name" value="Ribosomal Protein S4 Delta 41, Chain A, domain 1"/>
    <property type="match status" value="1"/>
</dbReference>
<sequence>MARYFGSKCRLCRREAAKLFLKGEKCFSDKCAIERRNYGPGLHGQRRRKVSDYGVHLREKQKIKRTYCLLEKQFRNYFEKASRMSGVTGENLLVLLERRLDNVVYRLGFSASRSEARQVVSHKQILVNGNCVNIASYLVKPGDRIAVDETCRNHLRIKGAMESAMRRSFPSWLEVDPVSLSGTFVSFPDRADLPADYNENLIVELYSK</sequence>
<evidence type="ECO:0000259" key="9">
    <source>
        <dbReference type="SMART" id="SM00363"/>
    </source>
</evidence>
<dbReference type="NCBIfam" id="TIGR01017">
    <property type="entry name" value="rpsD_bact"/>
    <property type="match status" value="1"/>
</dbReference>
<dbReference type="RefSeq" id="WP_420905675.1">
    <property type="nucleotide sequence ID" value="NZ_BAAFGK010000004.1"/>
</dbReference>
<dbReference type="InterPro" id="IPR005709">
    <property type="entry name" value="Ribosomal_uS4_bac-type"/>
</dbReference>
<accession>A0ABQ0CAT1</accession>
<proteinExistence type="inferred from homology"/>
<feature type="domain" description="Small ribosomal subunit protein uS4 N-terminal" evidence="10">
    <location>
        <begin position="3"/>
        <end position="97"/>
    </location>
</feature>
<evidence type="ECO:0000256" key="1">
    <source>
        <dbReference type="ARBA" id="ARBA00007465"/>
    </source>
</evidence>
<dbReference type="InterPro" id="IPR022801">
    <property type="entry name" value="Ribosomal_uS4"/>
</dbReference>
<evidence type="ECO:0000256" key="3">
    <source>
        <dbReference type="ARBA" id="ARBA00022884"/>
    </source>
</evidence>
<comment type="similarity">
    <text evidence="1 7 8">Belongs to the universal ribosomal protein uS4 family.</text>
</comment>
<dbReference type="PROSITE" id="PS50889">
    <property type="entry name" value="S4"/>
    <property type="match status" value="1"/>
</dbReference>
<evidence type="ECO:0000256" key="4">
    <source>
        <dbReference type="ARBA" id="ARBA00022980"/>
    </source>
</evidence>
<comment type="caution">
    <text evidence="11">The sequence shown here is derived from an EMBL/GenBank/DDBJ whole genome shotgun (WGS) entry which is preliminary data.</text>
</comment>